<feature type="region of interest" description="Disordered" evidence="1">
    <location>
        <begin position="809"/>
        <end position="848"/>
    </location>
</feature>
<feature type="region of interest" description="Disordered" evidence="1">
    <location>
        <begin position="501"/>
        <end position="567"/>
    </location>
</feature>
<feature type="region of interest" description="Disordered" evidence="1">
    <location>
        <begin position="241"/>
        <end position="271"/>
    </location>
</feature>
<reference evidence="2 3" key="1">
    <citation type="submission" date="2023-01" db="EMBL/GenBank/DDBJ databases">
        <title>Analysis of 21 Apiospora genomes using comparative genomics revels a genus with tremendous synthesis potential of carbohydrate active enzymes and secondary metabolites.</title>
        <authorList>
            <person name="Sorensen T."/>
        </authorList>
    </citation>
    <scope>NUCLEOTIDE SEQUENCE [LARGE SCALE GENOMIC DNA]</scope>
    <source>
        <strain evidence="2 3">CBS 117206</strain>
    </source>
</reference>
<dbReference type="GO" id="GO:0035361">
    <property type="term" value="C:Cul8-RING ubiquitin ligase complex"/>
    <property type="evidence" value="ECO:0007669"/>
    <property type="project" value="TreeGrafter"/>
</dbReference>
<feature type="region of interest" description="Disordered" evidence="1">
    <location>
        <begin position="900"/>
        <end position="933"/>
    </location>
</feature>
<feature type="region of interest" description="Disordered" evidence="1">
    <location>
        <begin position="2145"/>
        <end position="2171"/>
    </location>
</feature>
<dbReference type="Proteomes" id="UP001392437">
    <property type="component" value="Unassembled WGS sequence"/>
</dbReference>
<feature type="region of interest" description="Disordered" evidence="1">
    <location>
        <begin position="455"/>
        <end position="476"/>
    </location>
</feature>
<feature type="region of interest" description="Disordered" evidence="1">
    <location>
        <begin position="738"/>
        <end position="796"/>
    </location>
</feature>
<feature type="region of interest" description="Disordered" evidence="1">
    <location>
        <begin position="695"/>
        <end position="717"/>
    </location>
</feature>
<organism evidence="2 3">
    <name type="scientific">Apiospora kogelbergensis</name>
    <dbReference type="NCBI Taxonomy" id="1337665"/>
    <lineage>
        <taxon>Eukaryota</taxon>
        <taxon>Fungi</taxon>
        <taxon>Dikarya</taxon>
        <taxon>Ascomycota</taxon>
        <taxon>Pezizomycotina</taxon>
        <taxon>Sordariomycetes</taxon>
        <taxon>Xylariomycetidae</taxon>
        <taxon>Amphisphaeriales</taxon>
        <taxon>Apiosporaceae</taxon>
        <taxon>Apiospora</taxon>
    </lineage>
</organism>
<evidence type="ECO:0000313" key="2">
    <source>
        <dbReference type="EMBL" id="KAK8130433.1"/>
    </source>
</evidence>
<dbReference type="GO" id="GO:0005634">
    <property type="term" value="C:nucleus"/>
    <property type="evidence" value="ECO:0007669"/>
    <property type="project" value="InterPro"/>
</dbReference>
<feature type="region of interest" description="Disordered" evidence="1">
    <location>
        <begin position="286"/>
        <end position="388"/>
    </location>
</feature>
<accession>A0AAW0R9F5</accession>
<gene>
    <name evidence="2" type="ORF">PG999_002813</name>
</gene>
<dbReference type="EMBL" id="JAQQWP010000002">
    <property type="protein sequence ID" value="KAK8130433.1"/>
    <property type="molecule type" value="Genomic_DNA"/>
</dbReference>
<feature type="compositionally biased region" description="Acidic residues" evidence="1">
    <location>
        <begin position="21"/>
        <end position="36"/>
    </location>
</feature>
<feature type="region of interest" description="Disordered" evidence="1">
    <location>
        <begin position="594"/>
        <end position="665"/>
    </location>
</feature>
<feature type="non-terminal residue" evidence="2">
    <location>
        <position position="1"/>
    </location>
</feature>
<comment type="caution">
    <text evidence="2">The sequence shown here is derived from an EMBL/GenBank/DDBJ whole genome shotgun (WGS) entry which is preliminary data.</text>
</comment>
<protein>
    <recommendedName>
        <fullName evidence="4">Mus7/MMS22 family protein</fullName>
    </recommendedName>
</protein>
<dbReference type="GO" id="GO:0031297">
    <property type="term" value="P:replication fork processing"/>
    <property type="evidence" value="ECO:0007669"/>
    <property type="project" value="InterPro"/>
</dbReference>
<dbReference type="PANTHER" id="PTHR28122:SF1">
    <property type="entry name" value="E3 UBIQUITIN-PROTEIN LIGASE SUBSTRATE RECEPTOR MMS22"/>
    <property type="match status" value="1"/>
</dbReference>
<feature type="compositionally biased region" description="Polar residues" evidence="1">
    <location>
        <begin position="753"/>
        <end position="765"/>
    </location>
</feature>
<feature type="compositionally biased region" description="Low complexity" evidence="1">
    <location>
        <begin position="550"/>
        <end position="562"/>
    </location>
</feature>
<feature type="region of interest" description="Disordered" evidence="1">
    <location>
        <begin position="410"/>
        <end position="432"/>
    </location>
</feature>
<evidence type="ECO:0000313" key="3">
    <source>
        <dbReference type="Proteomes" id="UP001392437"/>
    </source>
</evidence>
<proteinExistence type="predicted"/>
<dbReference type="GO" id="GO:0000724">
    <property type="term" value="P:double-strand break repair via homologous recombination"/>
    <property type="evidence" value="ECO:0007669"/>
    <property type="project" value="TreeGrafter"/>
</dbReference>
<dbReference type="PANTHER" id="PTHR28122">
    <property type="entry name" value="E3 UBIQUITIN-PROTEIN LIGASE SUBSTRATE RECEPTOR MMS22"/>
    <property type="match status" value="1"/>
</dbReference>
<evidence type="ECO:0008006" key="4">
    <source>
        <dbReference type="Google" id="ProtNLM"/>
    </source>
</evidence>
<feature type="compositionally biased region" description="Low complexity" evidence="1">
    <location>
        <begin position="289"/>
        <end position="302"/>
    </location>
</feature>
<dbReference type="InterPro" id="IPR019021">
    <property type="entry name" value="Mms22"/>
</dbReference>
<keyword evidence="3" id="KW-1185">Reference proteome</keyword>
<feature type="compositionally biased region" description="Basic and acidic residues" evidence="1">
    <location>
        <begin position="509"/>
        <end position="519"/>
    </location>
</feature>
<evidence type="ECO:0000256" key="1">
    <source>
        <dbReference type="SAM" id="MobiDB-lite"/>
    </source>
</evidence>
<name>A0AAW0R9F5_9PEZI</name>
<feature type="compositionally biased region" description="Polar residues" evidence="1">
    <location>
        <begin position="636"/>
        <end position="646"/>
    </location>
</feature>
<feature type="compositionally biased region" description="Basic residues" evidence="1">
    <location>
        <begin position="352"/>
        <end position="362"/>
    </location>
</feature>
<feature type="region of interest" description="Disordered" evidence="1">
    <location>
        <begin position="21"/>
        <end position="62"/>
    </location>
</feature>
<dbReference type="Pfam" id="PF09462">
    <property type="entry name" value="Mus7"/>
    <property type="match status" value="1"/>
</dbReference>
<sequence>SLHARQCIAIVMAKWKELGEVPDSDDESLFDSEDSQQPELPQLPPPVATDAVPSGQHFDTENHDVELGHTKDIWDIPSSSQSLEDLDHLFPDDLLDPSSSLPALGGRSTMLPQRNDLTMLRPRNGSAMLHIEDDSVTQSHEFEETTPRAQPFGEAVGASQSAKRSSLVIELGVKPKIDNARAIRLAEDEIFAREEAARQGRSFRPRKPIQEHPYLLESAHYSSLFKSRGIRPVRVALEEAAANEAKQKDSQEEDYEEDTQSTGGGLQDTAEDSQLSIQHNRLDDRDELALSSASSRSPTPTRLLALPDNQRSSQTDDTDELPTLEDLVRRMPSGIRGRPKTLTKRLGSPKTSSKRKQVRHLRPASPSAGARDIFDIPPSPPQTSPAVFSVTPVVGTSASRRRKDIISITPKPSSADISRDTTPVPIDQSRQTIDLAANDESDSSESQDDVHYMAGSDAEAPGDVLPSSSPERAPDLNFRRKIRGVLPASWIRLDQQLNRAPAFKPTQRHSPEASPERLPRKGVAQRRIVSPKPNSTNTPFFFDDDESDNDNNTNDTILRTNDPVPMPHRSGEVFPIFEDDGGSVIEEDHIDHMLPSKKRNSSGLNQQRAGKRQKTQSSFSGLPGARKRQQRITGLMNRSGSGSTVGVSKRALEHNPPRKATTNLRSVRHVSPPRLSILDVLQPDAPQFVRIAARAAKRRPGKGKASPTEKQISLGTRKDNVDVHDVLRSWKRGTIQSRLPEPVQVARDRPTRNEQPSQRASSNMVSEPVRRLPKPRPQTSTPRSRFSKPKVLTKQTSLDKFVDAGHDTHHEQVTDSENLPPIVQKSPKRKGLSHRQDSKVATRTAQLEMEEDEPLSRYAFDARKKALDALYRKTRRALPTSAYARLERVFSASPAAHVVPAPAAQPQERVTTAVQEPVSRTRTRPRKPTRPMPLDTAAARYVHANDPLPDVFETTPEPSILTENGNKLMGLGPYGTHYTQHFEIFPLDPGVFFHESTIFGDGRVALASDESRLGDLAQSKGYCSISLGDTVLRWGPWGAQTSSEVGLVFDSMLEQLQSAIESAETHSWMPVQAADFVLKYTQQHVSFPENDAEKMFAKRMVEVMSGFSERLGPLTEASAGITRPSIEVLTRLLITSLQVLRICGKLNLSESLQVEDMLKKISQQLVKILLKSDLTDIRDLYDNLQDPRFRENGIQNEYHCVIAWVTLIRVLQDARIPRAGFWDVVAPMMLNRGFDKSVDARLFEKLWHDLFTILPLGEFDSQGVAISRIRDMLPLEGWIMPQKLLGRVFDVYKSNQPQSASFNDYCRAVIGRCHYLVEQWGWRKPHAVIGTIFDFFAGQKLAHLRNEEVDRSPQFLDDLASTPSLKLQPSDRCFHIFLKLLALAIQRLRRFGLLKDMKNLVARVLPNHDRQYLKESDVHESELAALRNHHDLLCTLFWSAPPDLRPSVQAIQKLVVPSSSHTAACKINIRAWNQLARYVVSSRVDLTVYKPFNDWQKDIFEQQLEQYKAAEAGVHQQLLQLSTDASKGVSPEMIRGVVNQNKRAATDVLDCSLAATLDVLRHAPSPDIASLVLNIHQLHQVFAHFSKDNPDLHWGTLEVAIETVDSYLSNVEKYVKRQNGVTPEQDRAGDAVLVYQYLDHHLSATFFSMARMVVSSPRNDRAQGASYRGLAPIEHTMSVAGRLAAVCLRGGKTRLKRFFEPGKYGLFEDLPPKLPLLSRRYLCLFFTTLIECDMTDFSDINTTLIGVLLDAIAKPSEALSYENRLAYAVKQHGRYFKDVPVELGNSPDYNSNRDLFEHIIASLRKSLRDAHFAERRVLLDESKKAVKSTMEQVKRDLATVVDTPEHANYISFVQAIIHLIKSQGIYQVEPFFSQFSREYWPPAQDPNLQTATILGWGLKLEDNVTGAVSGLSYCLFSNFKAALLHGKLEGQVTVVQEVMKNGYIMSFILSHMIPAIIRTAVKNAGGWLIFDVYVRALEQWFSADCVHREFGEEAMGGLLALLGLVYADIQLLQRMEVDLGPERLHTLTQMTKLLNLLSPSMTAFLYNESQSRMAQDLRAAIRAFTEYTHAAGEYLAGALKRTGGRGRTTDNNTDAASALVQIDPVFLFEGVQFTPSSSVLGSNEHINSFSRHMVDDITGNWEHSGSTMTIRGPRQPAGDPSTQSGQGTPIPPWNVRRLVEALLEELELWNSVHGKAQRGVNFRFDIDAIDNMPF</sequence>